<evidence type="ECO:0000313" key="10">
    <source>
        <dbReference type="Proteomes" id="UP000274756"/>
    </source>
</evidence>
<dbReference type="Proteomes" id="UP000038040">
    <property type="component" value="Unplaced"/>
</dbReference>
<evidence type="ECO:0000313" key="11">
    <source>
        <dbReference type="WBParaSite" id="DME_0000405501-mRNA-1"/>
    </source>
</evidence>
<dbReference type="EMBL" id="UYYG01000003">
    <property type="protein sequence ID" value="VDN50446.1"/>
    <property type="molecule type" value="Genomic_DNA"/>
</dbReference>
<sequence>MLRCETCTATFITEASLRSHRETHQFDAGNTLDKLKFSKRTVYGIPLNAIVYICRLCCLAYENRLIYQKHMHAHGSLLSCSYCSTVVFNTTAMKIHESLHVDPHPTKRLIYICSICVTTFSNEERLYHHMQKMHGQCLLYFCKICDLATTDGQTVFCHISSKQCKNERLSSSNHMGFTAACMFHFQPVDPQQYEFQRNNGILPVIIPSECVHRSFLSQNNSDLFFITCTTCKSLMNYGRFQAENQALCSKFPTTLNRAADDNSDTIRILNTVWEGRNDHLLPVLQSTVSMNENMKYLIKPSSSVIPLTSASESPAYFAQSVCDAQSQLNINDQSTTVNSSSPSVVHCIWLKINEFKKKFHKNKEYKNILSVEPDMVDQRRFITSTMRDEIAPAISAINIPTDISQNSPPTHYCTQQLLSGAPNANIQNNTTLLSFLPPVPLTGSSSFTRHPPLPLCSSVSPTEASVLMQQNFENNSSFSSANSSEFQQSEVFTYWLEVVRNGKNKDYKD</sequence>
<evidence type="ECO:0000256" key="2">
    <source>
        <dbReference type="ARBA" id="ARBA00022737"/>
    </source>
</evidence>
<keyword evidence="3 6" id="KW-0863">Zinc-finger</keyword>
<gene>
    <name evidence="8" type="ORF">DME_LOCUS419</name>
</gene>
<dbReference type="PANTHER" id="PTHR24394">
    <property type="entry name" value="ZINC FINGER PROTEIN"/>
    <property type="match status" value="1"/>
</dbReference>
<evidence type="ECO:0000313" key="9">
    <source>
        <dbReference type="Proteomes" id="UP000038040"/>
    </source>
</evidence>
<protein>
    <submittedName>
        <fullName evidence="11">C2H2-type domain-containing protein</fullName>
    </submittedName>
</protein>
<dbReference type="GO" id="GO:0008270">
    <property type="term" value="F:zinc ion binding"/>
    <property type="evidence" value="ECO:0007669"/>
    <property type="project" value="UniProtKB-KW"/>
</dbReference>
<dbReference type="AlphaFoldDB" id="A0A0N4UA96"/>
<keyword evidence="1" id="KW-0479">Metal-binding</keyword>
<dbReference type="GO" id="GO:0005634">
    <property type="term" value="C:nucleus"/>
    <property type="evidence" value="ECO:0007669"/>
    <property type="project" value="TreeGrafter"/>
</dbReference>
<dbReference type="OrthoDB" id="5805083at2759"/>
<dbReference type="PROSITE" id="PS00028">
    <property type="entry name" value="ZINC_FINGER_C2H2_1"/>
    <property type="match status" value="4"/>
</dbReference>
<organism evidence="9 11">
    <name type="scientific">Dracunculus medinensis</name>
    <name type="common">Guinea worm</name>
    <dbReference type="NCBI Taxonomy" id="318479"/>
    <lineage>
        <taxon>Eukaryota</taxon>
        <taxon>Metazoa</taxon>
        <taxon>Ecdysozoa</taxon>
        <taxon>Nematoda</taxon>
        <taxon>Chromadorea</taxon>
        <taxon>Rhabditida</taxon>
        <taxon>Spirurina</taxon>
        <taxon>Dracunculoidea</taxon>
        <taxon>Dracunculidae</taxon>
        <taxon>Dracunculus</taxon>
    </lineage>
</organism>
<keyword evidence="10" id="KW-1185">Reference proteome</keyword>
<evidence type="ECO:0000256" key="3">
    <source>
        <dbReference type="ARBA" id="ARBA00022771"/>
    </source>
</evidence>
<dbReference type="Proteomes" id="UP000274756">
    <property type="component" value="Unassembled WGS sequence"/>
</dbReference>
<dbReference type="Gene3D" id="3.30.160.60">
    <property type="entry name" value="Classic Zinc Finger"/>
    <property type="match status" value="1"/>
</dbReference>
<evidence type="ECO:0000256" key="1">
    <source>
        <dbReference type="ARBA" id="ARBA00022723"/>
    </source>
</evidence>
<proteinExistence type="predicted"/>
<dbReference type="InterPro" id="IPR013087">
    <property type="entry name" value="Znf_C2H2_type"/>
</dbReference>
<dbReference type="STRING" id="318479.A0A0N4UA96"/>
<evidence type="ECO:0000259" key="7">
    <source>
        <dbReference type="PROSITE" id="PS50157"/>
    </source>
</evidence>
<keyword evidence="4" id="KW-0862">Zinc</keyword>
<evidence type="ECO:0000256" key="6">
    <source>
        <dbReference type="PROSITE-ProRule" id="PRU00042"/>
    </source>
</evidence>
<evidence type="ECO:0000256" key="5">
    <source>
        <dbReference type="ARBA" id="ARBA00023242"/>
    </source>
</evidence>
<reference evidence="8 10" key="2">
    <citation type="submission" date="2018-11" db="EMBL/GenBank/DDBJ databases">
        <authorList>
            <consortium name="Pathogen Informatics"/>
        </authorList>
    </citation>
    <scope>NUCLEOTIDE SEQUENCE [LARGE SCALE GENOMIC DNA]</scope>
</reference>
<evidence type="ECO:0000256" key="4">
    <source>
        <dbReference type="ARBA" id="ARBA00022833"/>
    </source>
</evidence>
<feature type="domain" description="C2H2-type" evidence="7">
    <location>
        <begin position="2"/>
        <end position="29"/>
    </location>
</feature>
<dbReference type="PANTHER" id="PTHR24394:SF29">
    <property type="entry name" value="MYONEURIN"/>
    <property type="match status" value="1"/>
</dbReference>
<dbReference type="SMART" id="SM00355">
    <property type="entry name" value="ZnF_C2H2"/>
    <property type="match status" value="4"/>
</dbReference>
<dbReference type="GO" id="GO:0000981">
    <property type="term" value="F:DNA-binding transcription factor activity, RNA polymerase II-specific"/>
    <property type="evidence" value="ECO:0007669"/>
    <property type="project" value="TreeGrafter"/>
</dbReference>
<reference evidence="11" key="1">
    <citation type="submission" date="2017-02" db="UniProtKB">
        <authorList>
            <consortium name="WormBaseParasite"/>
        </authorList>
    </citation>
    <scope>IDENTIFICATION</scope>
</reference>
<keyword evidence="5" id="KW-0539">Nucleus</keyword>
<accession>A0A0N4UA96</accession>
<name>A0A0N4UA96_DRAME</name>
<keyword evidence="2" id="KW-0677">Repeat</keyword>
<evidence type="ECO:0000313" key="8">
    <source>
        <dbReference type="EMBL" id="VDN50446.1"/>
    </source>
</evidence>
<feature type="domain" description="C2H2-type" evidence="7">
    <location>
        <begin position="111"/>
        <end position="134"/>
    </location>
</feature>
<dbReference type="WBParaSite" id="DME_0000405501-mRNA-1">
    <property type="protein sequence ID" value="DME_0000405501-mRNA-1"/>
    <property type="gene ID" value="DME_0000405501"/>
</dbReference>
<dbReference type="PROSITE" id="PS50157">
    <property type="entry name" value="ZINC_FINGER_C2H2_2"/>
    <property type="match status" value="2"/>
</dbReference>